<gene>
    <name evidence="2" type="ORF">FJQ54_08020</name>
</gene>
<comment type="caution">
    <text evidence="2">The sequence shown here is derived from an EMBL/GenBank/DDBJ whole genome shotgun (WGS) entry which is preliminary data.</text>
</comment>
<evidence type="ECO:0000313" key="3">
    <source>
        <dbReference type="Proteomes" id="UP000319897"/>
    </source>
</evidence>
<protein>
    <submittedName>
        <fullName evidence="2">TIGR01244 family phosphatase</fullName>
    </submittedName>
</protein>
<dbReference type="Gene3D" id="3.90.190.10">
    <property type="entry name" value="Protein tyrosine phosphatase superfamily"/>
    <property type="match status" value="1"/>
</dbReference>
<sequence length="143" mass="14831">MADIRRLTDSFAAAPQITASDIAGIKAAGFGFIVNNRPDGESADQTPGDDIEAAALEAGLGYCAIPIDQSGFTVEQVAALSALMVSPRPILAYCRSGTRSTNLWALAAASRGEDVETIIDSALTAGYDVRALRPAMEQLAALS</sequence>
<dbReference type="OrthoDB" id="9805710at2"/>
<accession>A0A501XML6</accession>
<dbReference type="SUPFAM" id="SSF52799">
    <property type="entry name" value="(Phosphotyrosine protein) phosphatases II"/>
    <property type="match status" value="1"/>
</dbReference>
<reference evidence="2 3" key="1">
    <citation type="submission" date="2019-06" db="EMBL/GenBank/DDBJ databases">
        <authorList>
            <person name="Lee I."/>
            <person name="Jang G.I."/>
            <person name="Hwang C.Y."/>
        </authorList>
    </citation>
    <scope>NUCLEOTIDE SEQUENCE [LARGE SCALE GENOMIC DNA]</scope>
    <source>
        <strain evidence="2 3">PAMC 28131</strain>
    </source>
</reference>
<dbReference type="NCBIfam" id="TIGR01244">
    <property type="entry name" value="TIGR01244 family sulfur transferase"/>
    <property type="match status" value="1"/>
</dbReference>
<dbReference type="Pfam" id="PF04273">
    <property type="entry name" value="BLH_phosphatase"/>
    <property type="match status" value="1"/>
</dbReference>
<evidence type="ECO:0000313" key="2">
    <source>
        <dbReference type="EMBL" id="TPE61830.1"/>
    </source>
</evidence>
<dbReference type="InterPro" id="IPR029021">
    <property type="entry name" value="Prot-tyrosine_phosphatase-like"/>
</dbReference>
<dbReference type="CDD" id="cd14503">
    <property type="entry name" value="PTP-bact"/>
    <property type="match status" value="1"/>
</dbReference>
<proteinExistence type="predicted"/>
<keyword evidence="3" id="KW-1185">Reference proteome</keyword>
<evidence type="ECO:0000259" key="1">
    <source>
        <dbReference type="Pfam" id="PF04273"/>
    </source>
</evidence>
<dbReference type="InterPro" id="IPR005939">
    <property type="entry name" value="BLH_phosphatase-like"/>
</dbReference>
<dbReference type="GO" id="GO:0016787">
    <property type="term" value="F:hydrolase activity"/>
    <property type="evidence" value="ECO:0007669"/>
    <property type="project" value="InterPro"/>
</dbReference>
<dbReference type="AlphaFoldDB" id="A0A501XML6"/>
<name>A0A501XML6_9SPHN</name>
<dbReference type="EMBL" id="VFSU01000021">
    <property type="protein sequence ID" value="TPE61830.1"/>
    <property type="molecule type" value="Genomic_DNA"/>
</dbReference>
<feature type="domain" description="Beta-lactamase hydrolase-like protein phosphatase-like" evidence="1">
    <location>
        <begin position="3"/>
        <end position="109"/>
    </location>
</feature>
<dbReference type="Proteomes" id="UP000319897">
    <property type="component" value="Unassembled WGS sequence"/>
</dbReference>
<organism evidence="2 3">
    <name type="scientific">Sandaracinobacter neustonicus</name>
    <dbReference type="NCBI Taxonomy" id="1715348"/>
    <lineage>
        <taxon>Bacteria</taxon>
        <taxon>Pseudomonadati</taxon>
        <taxon>Pseudomonadota</taxon>
        <taxon>Alphaproteobacteria</taxon>
        <taxon>Sphingomonadales</taxon>
        <taxon>Sphingosinicellaceae</taxon>
        <taxon>Sandaracinobacter</taxon>
    </lineage>
</organism>
<dbReference type="RefSeq" id="WP_140927889.1">
    <property type="nucleotide sequence ID" value="NZ_VFSU01000021.1"/>
</dbReference>